<dbReference type="Gene3D" id="6.10.340.10">
    <property type="match status" value="1"/>
</dbReference>
<dbReference type="PROSITE" id="PS50885">
    <property type="entry name" value="HAMP"/>
    <property type="match status" value="1"/>
</dbReference>
<dbReference type="PROSITE" id="PS50113">
    <property type="entry name" value="PAC"/>
    <property type="match status" value="1"/>
</dbReference>
<dbReference type="PRINTS" id="PR00344">
    <property type="entry name" value="BCTRLSENSOR"/>
</dbReference>
<keyword evidence="4" id="KW-1003">Cell membrane</keyword>
<name>A0ABS4SBS8_9BACI</name>
<dbReference type="SUPFAM" id="SSF158472">
    <property type="entry name" value="HAMP domain-like"/>
    <property type="match status" value="1"/>
</dbReference>
<dbReference type="InterPro" id="IPR035965">
    <property type="entry name" value="PAS-like_dom_sf"/>
</dbReference>
<evidence type="ECO:0000256" key="11">
    <source>
        <dbReference type="ARBA" id="ARBA00023136"/>
    </source>
</evidence>
<dbReference type="SMART" id="SM00091">
    <property type="entry name" value="PAS"/>
    <property type="match status" value="1"/>
</dbReference>
<evidence type="ECO:0000256" key="12">
    <source>
        <dbReference type="SAM" id="Phobius"/>
    </source>
</evidence>
<dbReference type="InterPro" id="IPR036890">
    <property type="entry name" value="HATPase_C_sf"/>
</dbReference>
<dbReference type="Pfam" id="PF02518">
    <property type="entry name" value="HATPase_c"/>
    <property type="match status" value="1"/>
</dbReference>
<keyword evidence="18" id="KW-1185">Reference proteome</keyword>
<dbReference type="RefSeq" id="WP_029267303.1">
    <property type="nucleotide sequence ID" value="NZ_JAGIKX010000029.1"/>
</dbReference>
<dbReference type="InterPro" id="IPR000700">
    <property type="entry name" value="PAS-assoc_C"/>
</dbReference>
<dbReference type="Pfam" id="PF00989">
    <property type="entry name" value="PAS"/>
    <property type="match status" value="1"/>
</dbReference>
<dbReference type="GO" id="GO:0004673">
    <property type="term" value="F:protein histidine kinase activity"/>
    <property type="evidence" value="ECO:0007669"/>
    <property type="project" value="UniProtKB-EC"/>
</dbReference>
<keyword evidence="12" id="KW-0812">Transmembrane</keyword>
<dbReference type="InterPro" id="IPR004358">
    <property type="entry name" value="Sig_transdc_His_kin-like_C"/>
</dbReference>
<dbReference type="InterPro" id="IPR013767">
    <property type="entry name" value="PAS_fold"/>
</dbReference>
<evidence type="ECO:0000256" key="4">
    <source>
        <dbReference type="ARBA" id="ARBA00022475"/>
    </source>
</evidence>
<dbReference type="NCBIfam" id="NF046044">
    <property type="entry name" value="PnpS"/>
    <property type="match status" value="1"/>
</dbReference>
<organism evidence="17 18">
    <name type="scientific">Virgibacillus alimentarius</name>
    <dbReference type="NCBI Taxonomy" id="698769"/>
    <lineage>
        <taxon>Bacteria</taxon>
        <taxon>Bacillati</taxon>
        <taxon>Bacillota</taxon>
        <taxon>Bacilli</taxon>
        <taxon>Bacillales</taxon>
        <taxon>Bacillaceae</taxon>
        <taxon>Virgibacillus</taxon>
    </lineage>
</organism>
<dbReference type="InterPro" id="IPR036097">
    <property type="entry name" value="HisK_dim/P_sf"/>
</dbReference>
<comment type="subcellular location">
    <subcellularLocation>
        <location evidence="2">Cell membrane</location>
        <topology evidence="2">Multi-pass membrane protein</topology>
    </subcellularLocation>
</comment>
<dbReference type="InterPro" id="IPR005467">
    <property type="entry name" value="His_kinase_dom"/>
</dbReference>
<dbReference type="PANTHER" id="PTHR45453">
    <property type="entry name" value="PHOSPHATE REGULON SENSOR PROTEIN PHOR"/>
    <property type="match status" value="1"/>
</dbReference>
<reference evidence="17 18" key="1">
    <citation type="submission" date="2021-03" db="EMBL/GenBank/DDBJ databases">
        <title>Genomic Encyclopedia of Type Strains, Phase IV (KMG-IV): sequencing the most valuable type-strain genomes for metagenomic binning, comparative biology and taxonomic classification.</title>
        <authorList>
            <person name="Goeker M."/>
        </authorList>
    </citation>
    <scope>NUCLEOTIDE SEQUENCE [LARGE SCALE GENOMIC DNA]</scope>
    <source>
        <strain evidence="17 18">DSM 25790</strain>
    </source>
</reference>
<keyword evidence="6 17" id="KW-0808">Transferase</keyword>
<dbReference type="SMART" id="SM00387">
    <property type="entry name" value="HATPase_c"/>
    <property type="match status" value="1"/>
</dbReference>
<evidence type="ECO:0000256" key="7">
    <source>
        <dbReference type="ARBA" id="ARBA00022741"/>
    </source>
</evidence>
<feature type="transmembrane region" description="Helical" evidence="12">
    <location>
        <begin position="9"/>
        <end position="28"/>
    </location>
</feature>
<dbReference type="InterPro" id="IPR003661">
    <property type="entry name" value="HisK_dim/P_dom"/>
</dbReference>
<comment type="catalytic activity">
    <reaction evidence="1">
        <text>ATP + protein L-histidine = ADP + protein N-phospho-L-histidine.</text>
        <dbReference type="EC" id="2.7.13.3"/>
    </reaction>
</comment>
<evidence type="ECO:0000259" key="13">
    <source>
        <dbReference type="PROSITE" id="PS50109"/>
    </source>
</evidence>
<evidence type="ECO:0000256" key="8">
    <source>
        <dbReference type="ARBA" id="ARBA00022777"/>
    </source>
</evidence>
<dbReference type="EC" id="2.7.13.3" evidence="3"/>
<dbReference type="Proteomes" id="UP001519294">
    <property type="component" value="Unassembled WGS sequence"/>
</dbReference>
<accession>A0ABS4SBS8</accession>
<evidence type="ECO:0000256" key="1">
    <source>
        <dbReference type="ARBA" id="ARBA00000085"/>
    </source>
</evidence>
<evidence type="ECO:0000259" key="15">
    <source>
        <dbReference type="PROSITE" id="PS50113"/>
    </source>
</evidence>
<dbReference type="PROSITE" id="PS50112">
    <property type="entry name" value="PAS"/>
    <property type="match status" value="1"/>
</dbReference>
<evidence type="ECO:0000256" key="5">
    <source>
        <dbReference type="ARBA" id="ARBA00022553"/>
    </source>
</evidence>
<evidence type="ECO:0000256" key="9">
    <source>
        <dbReference type="ARBA" id="ARBA00022840"/>
    </source>
</evidence>
<comment type="caution">
    <text evidence="17">The sequence shown here is derived from an EMBL/GenBank/DDBJ whole genome shotgun (WGS) entry which is preliminary data.</text>
</comment>
<dbReference type="PROSITE" id="PS50109">
    <property type="entry name" value="HIS_KIN"/>
    <property type="match status" value="1"/>
</dbReference>
<dbReference type="InterPro" id="IPR050351">
    <property type="entry name" value="BphY/WalK/GraS-like"/>
</dbReference>
<feature type="domain" description="PAS" evidence="14">
    <location>
        <begin position="114"/>
        <end position="187"/>
    </location>
</feature>
<dbReference type="Gene3D" id="3.30.565.10">
    <property type="entry name" value="Histidine kinase-like ATPase, C-terminal domain"/>
    <property type="match status" value="1"/>
</dbReference>
<dbReference type="CDD" id="cd00130">
    <property type="entry name" value="PAS"/>
    <property type="match status" value="1"/>
</dbReference>
<evidence type="ECO:0000313" key="17">
    <source>
        <dbReference type="EMBL" id="MBP2258571.1"/>
    </source>
</evidence>
<dbReference type="SUPFAM" id="SSF47384">
    <property type="entry name" value="Homodimeric domain of signal transducing histidine kinase"/>
    <property type="match status" value="1"/>
</dbReference>
<dbReference type="CDD" id="cd00082">
    <property type="entry name" value="HisKA"/>
    <property type="match status" value="1"/>
</dbReference>
<evidence type="ECO:0000259" key="14">
    <source>
        <dbReference type="PROSITE" id="PS50112"/>
    </source>
</evidence>
<evidence type="ECO:0000256" key="6">
    <source>
        <dbReference type="ARBA" id="ARBA00022679"/>
    </source>
</evidence>
<keyword evidence="10" id="KW-0902">Two-component regulatory system</keyword>
<keyword evidence="7" id="KW-0547">Nucleotide-binding</keyword>
<dbReference type="SUPFAM" id="SSF55785">
    <property type="entry name" value="PYP-like sensor domain (PAS domain)"/>
    <property type="match status" value="1"/>
</dbReference>
<keyword evidence="11 12" id="KW-0472">Membrane</keyword>
<feature type="domain" description="HAMP" evidence="16">
    <location>
        <begin position="57"/>
        <end position="109"/>
    </location>
</feature>
<dbReference type="Gene3D" id="3.30.450.20">
    <property type="entry name" value="PAS domain"/>
    <property type="match status" value="1"/>
</dbReference>
<dbReference type="Pfam" id="PF00512">
    <property type="entry name" value="HisKA"/>
    <property type="match status" value="1"/>
</dbReference>
<dbReference type="SMART" id="SM00388">
    <property type="entry name" value="HisKA"/>
    <property type="match status" value="1"/>
</dbReference>
<evidence type="ECO:0000256" key="3">
    <source>
        <dbReference type="ARBA" id="ARBA00012438"/>
    </source>
</evidence>
<protein>
    <recommendedName>
        <fullName evidence="3">histidine kinase</fullName>
        <ecNumber evidence="3">2.7.13.3</ecNumber>
    </recommendedName>
</protein>
<dbReference type="EMBL" id="JAGIKX010000029">
    <property type="protein sequence ID" value="MBP2258571.1"/>
    <property type="molecule type" value="Genomic_DNA"/>
</dbReference>
<dbReference type="SUPFAM" id="SSF55874">
    <property type="entry name" value="ATPase domain of HSP90 chaperone/DNA topoisomerase II/histidine kinase"/>
    <property type="match status" value="1"/>
</dbReference>
<dbReference type="PANTHER" id="PTHR45453:SF1">
    <property type="entry name" value="PHOSPHATE REGULON SENSOR PROTEIN PHOR"/>
    <property type="match status" value="1"/>
</dbReference>
<feature type="transmembrane region" description="Helical" evidence="12">
    <location>
        <begin position="34"/>
        <end position="56"/>
    </location>
</feature>
<evidence type="ECO:0000313" key="18">
    <source>
        <dbReference type="Proteomes" id="UP001519294"/>
    </source>
</evidence>
<evidence type="ECO:0000259" key="16">
    <source>
        <dbReference type="PROSITE" id="PS50885"/>
    </source>
</evidence>
<feature type="domain" description="Histidine kinase" evidence="13">
    <location>
        <begin position="239"/>
        <end position="456"/>
    </location>
</feature>
<evidence type="ECO:0000256" key="10">
    <source>
        <dbReference type="ARBA" id="ARBA00023012"/>
    </source>
</evidence>
<dbReference type="InterPro" id="IPR003594">
    <property type="entry name" value="HATPase_dom"/>
</dbReference>
<keyword evidence="12" id="KW-1133">Transmembrane helix</keyword>
<dbReference type="InterPro" id="IPR003660">
    <property type="entry name" value="HAMP_dom"/>
</dbReference>
<keyword evidence="9" id="KW-0067">ATP-binding</keyword>
<keyword evidence="8 17" id="KW-0418">Kinase</keyword>
<dbReference type="CDD" id="cd00075">
    <property type="entry name" value="HATPase"/>
    <property type="match status" value="1"/>
</dbReference>
<feature type="domain" description="PAC" evidence="15">
    <location>
        <begin position="182"/>
        <end position="235"/>
    </location>
</feature>
<dbReference type="InterPro" id="IPR000014">
    <property type="entry name" value="PAS"/>
</dbReference>
<gene>
    <name evidence="17" type="ORF">J2Z81_002554</name>
</gene>
<evidence type="ECO:0000256" key="2">
    <source>
        <dbReference type="ARBA" id="ARBA00004651"/>
    </source>
</evidence>
<dbReference type="Gene3D" id="1.10.287.130">
    <property type="match status" value="1"/>
</dbReference>
<keyword evidence="5" id="KW-0597">Phosphoprotein</keyword>
<proteinExistence type="predicted"/>
<sequence>MKALFSKSLILYALGILIIEAITGAILSQTVDNLFVLISVLLIEYIILLLILLHVFDKYIKPIKKATKTVDQLVQGNYRARIHHPVNGSIGILSNKINSLARSLSELSIHEQLQAEQLSTVIDNTESGLVLIDEKGFIHLVNRKFISMFGKTTKDYVGYILYDVLDSEKIHQVVQETFLYEKNVKGSITHYKDSEKSYLEIVGAPIFNEKNMLRGAVLVIYDITELKNLELMRKDFVANVSHELKTPITSIKGFTETLMDGAMNEEHSNEQFLEIIYQESNRLQLLVEDLLTLSSLERDGLQLVITEVDLSSLVKEIVPMIRHQAEQHQIEFHANVEENLFIQADKDKVKQVILNLLNNAISYTPAKGEITLTIEETKDFLQIQVRDTGIGMSLDVLPRIFERFYRVDKARSRNTGGTGLGLAIVKHIMEVHGGKITVKSELNKGSLFSVYFPKQV</sequence>
<dbReference type="CDD" id="cd06225">
    <property type="entry name" value="HAMP"/>
    <property type="match status" value="1"/>
</dbReference>
<dbReference type="NCBIfam" id="TIGR00229">
    <property type="entry name" value="sensory_box"/>
    <property type="match status" value="1"/>
</dbReference>